<proteinExistence type="predicted"/>
<dbReference type="AlphaFoldDB" id="A0A0F9H8F7"/>
<evidence type="ECO:0000313" key="1">
    <source>
        <dbReference type="EMBL" id="KKM07345.1"/>
    </source>
</evidence>
<dbReference type="EMBL" id="LAZR01015793">
    <property type="protein sequence ID" value="KKM07345.1"/>
    <property type="molecule type" value="Genomic_DNA"/>
</dbReference>
<protein>
    <submittedName>
        <fullName evidence="1">Uncharacterized protein</fullName>
    </submittedName>
</protein>
<name>A0A0F9H8F7_9ZZZZ</name>
<sequence length="119" mass="13281">MSRGEIKVSPQKKDPVASVRDAATHYRNFGEGMGNEAFWFNEASALDAVADEVEALRRIAGKTQQLLDLCDSWSSAASEIDDVLDRDAPSVPLEIRNKEGVRRETLLRCVDHVRRIIAQ</sequence>
<organism evidence="1">
    <name type="scientific">marine sediment metagenome</name>
    <dbReference type="NCBI Taxonomy" id="412755"/>
    <lineage>
        <taxon>unclassified sequences</taxon>
        <taxon>metagenomes</taxon>
        <taxon>ecological metagenomes</taxon>
    </lineage>
</organism>
<gene>
    <name evidence="1" type="ORF">LCGC14_1734870</name>
</gene>
<reference evidence="1" key="1">
    <citation type="journal article" date="2015" name="Nature">
        <title>Complex archaea that bridge the gap between prokaryotes and eukaryotes.</title>
        <authorList>
            <person name="Spang A."/>
            <person name="Saw J.H."/>
            <person name="Jorgensen S.L."/>
            <person name="Zaremba-Niedzwiedzka K."/>
            <person name="Martijn J."/>
            <person name="Lind A.E."/>
            <person name="van Eijk R."/>
            <person name="Schleper C."/>
            <person name="Guy L."/>
            <person name="Ettema T.J."/>
        </authorList>
    </citation>
    <scope>NUCLEOTIDE SEQUENCE</scope>
</reference>
<comment type="caution">
    <text evidence="1">The sequence shown here is derived from an EMBL/GenBank/DDBJ whole genome shotgun (WGS) entry which is preliminary data.</text>
</comment>
<accession>A0A0F9H8F7</accession>